<dbReference type="GeneID" id="17320336"/>
<dbReference type="Gramene" id="CDF32818">
    <property type="protein sequence ID" value="CDF32818"/>
    <property type="gene ID" value="CHC_T00001432001"/>
</dbReference>
<evidence type="ECO:0000313" key="1">
    <source>
        <dbReference type="EMBL" id="CDF32818.1"/>
    </source>
</evidence>
<dbReference type="EMBL" id="HG001592">
    <property type="protein sequence ID" value="CDF32818.1"/>
    <property type="molecule type" value="Genomic_DNA"/>
</dbReference>
<gene>
    <name evidence="1" type="ORF">CHC_T00001432001</name>
</gene>
<dbReference type="RefSeq" id="XP_005712619.1">
    <property type="nucleotide sequence ID" value="XM_005712562.1"/>
</dbReference>
<keyword evidence="2" id="KW-1185">Reference proteome</keyword>
<organism evidence="1 2">
    <name type="scientific">Chondrus crispus</name>
    <name type="common">Carrageen Irish moss</name>
    <name type="synonym">Polymorpha crispa</name>
    <dbReference type="NCBI Taxonomy" id="2769"/>
    <lineage>
        <taxon>Eukaryota</taxon>
        <taxon>Rhodophyta</taxon>
        <taxon>Florideophyceae</taxon>
        <taxon>Rhodymeniophycidae</taxon>
        <taxon>Gigartinales</taxon>
        <taxon>Gigartinaceae</taxon>
        <taxon>Chondrus</taxon>
    </lineage>
</organism>
<name>R7Q4M2_CHOCR</name>
<evidence type="ECO:0000313" key="2">
    <source>
        <dbReference type="Proteomes" id="UP000012073"/>
    </source>
</evidence>
<protein>
    <submittedName>
        <fullName evidence="1">Uncharacterized protein</fullName>
    </submittedName>
</protein>
<dbReference type="AlphaFoldDB" id="R7Q4M2"/>
<reference evidence="2" key="1">
    <citation type="journal article" date="2013" name="Proc. Natl. Acad. Sci. U.S.A.">
        <title>Genome structure and metabolic features in the red seaweed Chondrus crispus shed light on evolution of the Archaeplastida.</title>
        <authorList>
            <person name="Collen J."/>
            <person name="Porcel B."/>
            <person name="Carre W."/>
            <person name="Ball S.G."/>
            <person name="Chaparro C."/>
            <person name="Tonon T."/>
            <person name="Barbeyron T."/>
            <person name="Michel G."/>
            <person name="Noel B."/>
            <person name="Valentin K."/>
            <person name="Elias M."/>
            <person name="Artiguenave F."/>
            <person name="Arun A."/>
            <person name="Aury J.M."/>
            <person name="Barbosa-Neto J.F."/>
            <person name="Bothwell J.H."/>
            <person name="Bouget F.Y."/>
            <person name="Brillet L."/>
            <person name="Cabello-Hurtado F."/>
            <person name="Capella-Gutierrez S."/>
            <person name="Charrier B."/>
            <person name="Cladiere L."/>
            <person name="Cock J.M."/>
            <person name="Coelho S.M."/>
            <person name="Colleoni C."/>
            <person name="Czjzek M."/>
            <person name="Da Silva C."/>
            <person name="Delage L."/>
            <person name="Denoeud F."/>
            <person name="Deschamps P."/>
            <person name="Dittami S.M."/>
            <person name="Gabaldon T."/>
            <person name="Gachon C.M."/>
            <person name="Groisillier A."/>
            <person name="Herve C."/>
            <person name="Jabbari K."/>
            <person name="Katinka M."/>
            <person name="Kloareg B."/>
            <person name="Kowalczyk N."/>
            <person name="Labadie K."/>
            <person name="Leblanc C."/>
            <person name="Lopez P.J."/>
            <person name="McLachlan D.H."/>
            <person name="Meslet-Cladiere L."/>
            <person name="Moustafa A."/>
            <person name="Nehr Z."/>
            <person name="Nyvall Collen P."/>
            <person name="Panaud O."/>
            <person name="Partensky F."/>
            <person name="Poulain J."/>
            <person name="Rensing S.A."/>
            <person name="Rousvoal S."/>
            <person name="Samson G."/>
            <person name="Symeonidi A."/>
            <person name="Weissenbach J."/>
            <person name="Zambounis A."/>
            <person name="Wincker P."/>
            <person name="Boyen C."/>
        </authorList>
    </citation>
    <scope>NUCLEOTIDE SEQUENCE [LARGE SCALE GENOMIC DNA]</scope>
    <source>
        <strain evidence="2">cv. Stackhouse</strain>
    </source>
</reference>
<proteinExistence type="predicted"/>
<dbReference type="KEGG" id="ccp:CHC_T00001432001"/>
<accession>R7Q4M2</accession>
<dbReference type="Proteomes" id="UP000012073">
    <property type="component" value="Unassembled WGS sequence"/>
</dbReference>
<sequence length="45" mass="4697">MGLEGLEDGQVECAVVDSGFRVEVADVVHECRGWAGSDYGANGIV</sequence>